<comment type="caution">
    <text evidence="2">The sequence shown here is derived from an EMBL/GenBank/DDBJ whole genome shotgun (WGS) entry which is preliminary data.</text>
</comment>
<evidence type="ECO:0008006" key="4">
    <source>
        <dbReference type="Google" id="ProtNLM"/>
    </source>
</evidence>
<reference evidence="2 3" key="1">
    <citation type="submission" date="2021-03" db="EMBL/GenBank/DDBJ databases">
        <title>Fibrella sp. HMF5405 genome sequencing and assembly.</title>
        <authorList>
            <person name="Kang H."/>
            <person name="Kim H."/>
            <person name="Bae S."/>
            <person name="Joh K."/>
        </authorList>
    </citation>
    <scope>NUCLEOTIDE SEQUENCE [LARGE SCALE GENOMIC DNA]</scope>
    <source>
        <strain evidence="2 3">HMF5405</strain>
    </source>
</reference>
<evidence type="ECO:0000313" key="2">
    <source>
        <dbReference type="EMBL" id="MBO0950990.1"/>
    </source>
</evidence>
<sequence>MVISSEKGRISVGTWQQERVRLPLTCLFLFDALMLTNVPTTSPDFPLNNLWQTVTITLFVLSMINERITNFIKLNIESVLTRLLTPTGYAALFNGRTNFKLAEDDPVAEKNRERGIINWAVICGFFVAAFCGADLVHMLQNKGELLSNQEWNGFWTWDHFLGYLLTAFFISLGSKFWHDLLDVILYTSNLKRRMTNEPELFRSGSADEVREFVELTPAQLASVAQEQQGVALRNQPNVVDVVVGRSLVDGLVRDALIVYVQDDNTAGLPTTVPLNLASGRRFPLPVVYVEKYGGRPTSLFNVGSSINASGSTSFGTICCVLTGTDPNTQVKAFFVLTCSHVLTGNFPINEGGELDRLVRVDVGPKAQGVWRYGLLNRAFDIALTQLDDGDINLFASPLSLQPTVRSLNDTDISQQTPLTILTSRESRRARVSRVLNAPLQITYGGSQDVGLAGLIELEGISSTSSFGRLTIAGDSGSLVYDDERIPVGMIVAGNSTHSYAIAIADILDKLRGAFIQDLILFNTSN</sequence>
<protein>
    <recommendedName>
        <fullName evidence="4">Trypsin-like peptidase domain-containing protein</fullName>
    </recommendedName>
</protein>
<gene>
    <name evidence="2" type="ORF">J2I46_20555</name>
</gene>
<keyword evidence="1" id="KW-0812">Transmembrane</keyword>
<dbReference type="RefSeq" id="WP_207330927.1">
    <property type="nucleotide sequence ID" value="NZ_JAFMYW010000006.1"/>
</dbReference>
<feature type="transmembrane region" description="Helical" evidence="1">
    <location>
        <begin position="116"/>
        <end position="140"/>
    </location>
</feature>
<dbReference type="SUPFAM" id="SSF50494">
    <property type="entry name" value="Trypsin-like serine proteases"/>
    <property type="match status" value="1"/>
</dbReference>
<accession>A0ABS3JLV7</accession>
<evidence type="ECO:0000256" key="1">
    <source>
        <dbReference type="SAM" id="Phobius"/>
    </source>
</evidence>
<evidence type="ECO:0000313" key="3">
    <source>
        <dbReference type="Proteomes" id="UP000664628"/>
    </source>
</evidence>
<name>A0ABS3JLV7_9BACT</name>
<dbReference type="EMBL" id="JAFMYW010000006">
    <property type="protein sequence ID" value="MBO0950990.1"/>
    <property type="molecule type" value="Genomic_DNA"/>
</dbReference>
<organism evidence="2 3">
    <name type="scientific">Fibrella forsythiae</name>
    <dbReference type="NCBI Taxonomy" id="2817061"/>
    <lineage>
        <taxon>Bacteria</taxon>
        <taxon>Pseudomonadati</taxon>
        <taxon>Bacteroidota</taxon>
        <taxon>Cytophagia</taxon>
        <taxon>Cytophagales</taxon>
        <taxon>Spirosomataceae</taxon>
        <taxon>Fibrella</taxon>
    </lineage>
</organism>
<keyword evidence="1" id="KW-0472">Membrane</keyword>
<proteinExistence type="predicted"/>
<dbReference type="Proteomes" id="UP000664628">
    <property type="component" value="Unassembled WGS sequence"/>
</dbReference>
<keyword evidence="1" id="KW-1133">Transmembrane helix</keyword>
<keyword evidence="3" id="KW-1185">Reference proteome</keyword>
<dbReference type="InterPro" id="IPR009003">
    <property type="entry name" value="Peptidase_S1_PA"/>
</dbReference>